<dbReference type="Gene3D" id="3.40.50.300">
    <property type="entry name" value="P-loop containing nucleotide triphosphate hydrolases"/>
    <property type="match status" value="1"/>
</dbReference>
<evidence type="ECO:0000259" key="5">
    <source>
        <dbReference type="Pfam" id="PF23559"/>
    </source>
</evidence>
<dbReference type="PANTHER" id="PTHR23155:SF1228">
    <property type="entry name" value="NB-ARC DOMAIN CONTAINING PROTEIN, EXPRESSED"/>
    <property type="match status" value="1"/>
</dbReference>
<dbReference type="GO" id="GO:0042742">
    <property type="term" value="P:defense response to bacterium"/>
    <property type="evidence" value="ECO:0007669"/>
    <property type="project" value="UniProtKB-ARBA"/>
</dbReference>
<keyword evidence="2" id="KW-0611">Plant defense</keyword>
<dbReference type="InterPro" id="IPR055414">
    <property type="entry name" value="LRR_R13L4/SHOC2-like"/>
</dbReference>
<dbReference type="InterPro" id="IPR036388">
    <property type="entry name" value="WH-like_DNA-bd_sf"/>
</dbReference>
<protein>
    <recommendedName>
        <fullName evidence="9">NB-ARC domain-containing protein</fullName>
    </recommendedName>
</protein>
<feature type="region of interest" description="Disordered" evidence="3">
    <location>
        <begin position="607"/>
        <end position="740"/>
    </location>
</feature>
<accession>A0A811RGV9</accession>
<sequence>MARALAQRSGGGGGGAASVPAQRGGGAARAYLIVIDDIWSVQAWEVVKCALPDNTYNSKIMTTTRIVDVAKSCCPYRHDHVFQIGPLCDEDSQRLFLRRIFGSEHSCPPQLKEISTGILKRCGGMPLAIISIASMLASKPDTKEQWERVRDSLSSALESSPKLEGMRKILLFSYYDLPCHLKTCLLYLSIFPEDYEIKKDHLLWKWIAEGFIMEERGQRLEQVGESYFNELINRSMIQPVDIWYDGRVDACRVHDIVLDLIISLSTKENFITRLGGQELQAFPDKIRRLSIQSDCTEEVKQITVKNGSQIRSLNTFGCASNTSLFSESHCLRVLDLGACECLKIKCIIASIPRFHQLRYLRLGGDIVELPEQIGDLQFLQTLDLTQCSVMRKLPPTLVRLCRLVRLFVHRGVRLPDKIGSMQALQELSRVFCQSTEFVEELGQLARLRVLEIECLDLDEMHGDMESSKIQTLVSSLSALGKHSLQSLQIWDINKSPLEYLMVEGFTIPHLQKLVIWDVIPRVHGWMANLVNLTHLEITVGRMEGEADPRILGCIPGLLFLDLKVFTGPWEILSIADQGFQHLRQFHFHRMGGGIGLVFAPGSMPASKSFASVSSKENSQEHGQPRGGELSASTSGGSEDNLPEGVRESEPESSELSANRGGSSEENQSEVTRKSERPGSSELSACTSESSEDNRSKGESSLFRCSETSLHEHGHPQRIVARRSPPSCAHSPSLSNSAQTDELVSRSMQALNALSGVSGAQYAKAVDRFGKKKIFMELFLEMPPHRRMDWLLHLD</sequence>
<dbReference type="EMBL" id="CAJGYO010000014">
    <property type="protein sequence ID" value="CAD6269115.1"/>
    <property type="molecule type" value="Genomic_DNA"/>
</dbReference>
<dbReference type="SUPFAM" id="SSF52540">
    <property type="entry name" value="P-loop containing nucleoside triphosphate hydrolases"/>
    <property type="match status" value="1"/>
</dbReference>
<dbReference type="InterPro" id="IPR042197">
    <property type="entry name" value="Apaf_helical"/>
</dbReference>
<evidence type="ECO:0000256" key="1">
    <source>
        <dbReference type="ARBA" id="ARBA00022737"/>
    </source>
</evidence>
<dbReference type="Proteomes" id="UP000604825">
    <property type="component" value="Unassembled WGS sequence"/>
</dbReference>
<dbReference type="InterPro" id="IPR044974">
    <property type="entry name" value="Disease_R_plants"/>
</dbReference>
<evidence type="ECO:0000256" key="3">
    <source>
        <dbReference type="SAM" id="MobiDB-lite"/>
    </source>
</evidence>
<evidence type="ECO:0000259" key="4">
    <source>
        <dbReference type="Pfam" id="PF00931"/>
    </source>
</evidence>
<dbReference type="GO" id="GO:0043531">
    <property type="term" value="F:ADP binding"/>
    <property type="evidence" value="ECO:0007669"/>
    <property type="project" value="InterPro"/>
</dbReference>
<keyword evidence="1" id="KW-0677">Repeat</keyword>
<dbReference type="InterPro" id="IPR058922">
    <property type="entry name" value="WHD_DRP"/>
</dbReference>
<dbReference type="InterPro" id="IPR032675">
    <property type="entry name" value="LRR_dom_sf"/>
</dbReference>
<dbReference type="OrthoDB" id="656806at2759"/>
<gene>
    <name evidence="7" type="ORF">NCGR_LOCUS52420</name>
</gene>
<proteinExistence type="predicted"/>
<dbReference type="SUPFAM" id="SSF52058">
    <property type="entry name" value="L domain-like"/>
    <property type="match status" value="1"/>
</dbReference>
<feature type="compositionally biased region" description="Low complexity" evidence="3">
    <location>
        <begin position="679"/>
        <end position="688"/>
    </location>
</feature>
<dbReference type="InterPro" id="IPR027417">
    <property type="entry name" value="P-loop_NTPase"/>
</dbReference>
<dbReference type="Gene3D" id="1.10.10.10">
    <property type="entry name" value="Winged helix-like DNA-binding domain superfamily/Winged helix DNA-binding domain"/>
    <property type="match status" value="1"/>
</dbReference>
<comment type="caution">
    <text evidence="7">The sequence shown here is derived from an EMBL/GenBank/DDBJ whole genome shotgun (WGS) entry which is preliminary data.</text>
</comment>
<evidence type="ECO:0000313" key="7">
    <source>
        <dbReference type="EMBL" id="CAD6269115.1"/>
    </source>
</evidence>
<dbReference type="PANTHER" id="PTHR23155">
    <property type="entry name" value="DISEASE RESISTANCE PROTEIN RP"/>
    <property type="match status" value="1"/>
</dbReference>
<name>A0A811RGV9_9POAL</name>
<dbReference type="Gene3D" id="1.10.8.430">
    <property type="entry name" value="Helical domain of apoptotic protease-activating factors"/>
    <property type="match status" value="1"/>
</dbReference>
<dbReference type="Gene3D" id="3.80.10.10">
    <property type="entry name" value="Ribonuclease Inhibitor"/>
    <property type="match status" value="1"/>
</dbReference>
<reference evidence="7" key="1">
    <citation type="submission" date="2020-10" db="EMBL/GenBank/DDBJ databases">
        <authorList>
            <person name="Han B."/>
            <person name="Lu T."/>
            <person name="Zhao Q."/>
            <person name="Huang X."/>
            <person name="Zhao Y."/>
        </authorList>
    </citation>
    <scope>NUCLEOTIDE SEQUENCE</scope>
</reference>
<feature type="region of interest" description="Disordered" evidence="3">
    <location>
        <begin position="1"/>
        <end position="22"/>
    </location>
</feature>
<dbReference type="Pfam" id="PF23598">
    <property type="entry name" value="LRR_14"/>
    <property type="match status" value="1"/>
</dbReference>
<dbReference type="InterPro" id="IPR002182">
    <property type="entry name" value="NB-ARC"/>
</dbReference>
<dbReference type="Pfam" id="PF23559">
    <property type="entry name" value="WHD_DRP"/>
    <property type="match status" value="1"/>
</dbReference>
<dbReference type="PRINTS" id="PR00364">
    <property type="entry name" value="DISEASERSIST"/>
</dbReference>
<dbReference type="AlphaFoldDB" id="A0A811RGV9"/>
<dbReference type="GO" id="GO:0009626">
    <property type="term" value="P:plant-type hypersensitive response"/>
    <property type="evidence" value="ECO:0007669"/>
    <property type="project" value="UniProtKB-ARBA"/>
</dbReference>
<evidence type="ECO:0000256" key="2">
    <source>
        <dbReference type="ARBA" id="ARBA00022821"/>
    </source>
</evidence>
<evidence type="ECO:0008006" key="9">
    <source>
        <dbReference type="Google" id="ProtNLM"/>
    </source>
</evidence>
<feature type="domain" description="Disease resistance R13L4/SHOC-2-like LRR" evidence="6">
    <location>
        <begin position="309"/>
        <end position="609"/>
    </location>
</feature>
<evidence type="ECO:0000313" key="8">
    <source>
        <dbReference type="Proteomes" id="UP000604825"/>
    </source>
</evidence>
<evidence type="ECO:0000259" key="6">
    <source>
        <dbReference type="Pfam" id="PF23598"/>
    </source>
</evidence>
<feature type="compositionally biased region" description="Polar residues" evidence="3">
    <location>
        <begin position="653"/>
        <end position="669"/>
    </location>
</feature>
<dbReference type="Pfam" id="PF00931">
    <property type="entry name" value="NB-ARC"/>
    <property type="match status" value="1"/>
</dbReference>
<organism evidence="7 8">
    <name type="scientific">Miscanthus lutarioriparius</name>
    <dbReference type="NCBI Taxonomy" id="422564"/>
    <lineage>
        <taxon>Eukaryota</taxon>
        <taxon>Viridiplantae</taxon>
        <taxon>Streptophyta</taxon>
        <taxon>Embryophyta</taxon>
        <taxon>Tracheophyta</taxon>
        <taxon>Spermatophyta</taxon>
        <taxon>Magnoliopsida</taxon>
        <taxon>Liliopsida</taxon>
        <taxon>Poales</taxon>
        <taxon>Poaceae</taxon>
        <taxon>PACMAD clade</taxon>
        <taxon>Panicoideae</taxon>
        <taxon>Andropogonodae</taxon>
        <taxon>Andropogoneae</taxon>
        <taxon>Saccharinae</taxon>
        <taxon>Miscanthus</taxon>
    </lineage>
</organism>
<feature type="compositionally biased region" description="Polar residues" evidence="3">
    <location>
        <begin position="729"/>
        <end position="740"/>
    </location>
</feature>
<dbReference type="FunFam" id="1.10.10.10:FF:000322">
    <property type="entry name" value="Probable disease resistance protein At1g63360"/>
    <property type="match status" value="1"/>
</dbReference>
<dbReference type="GO" id="GO:0002758">
    <property type="term" value="P:innate immune response-activating signaling pathway"/>
    <property type="evidence" value="ECO:0007669"/>
    <property type="project" value="UniProtKB-ARBA"/>
</dbReference>
<feature type="domain" description="Disease resistance protein winged helix" evidence="5">
    <location>
        <begin position="190"/>
        <end position="261"/>
    </location>
</feature>
<keyword evidence="8" id="KW-1185">Reference proteome</keyword>
<feature type="domain" description="NB-ARC" evidence="4">
    <location>
        <begin position="29"/>
        <end position="101"/>
    </location>
</feature>